<proteinExistence type="predicted"/>
<comment type="caution">
    <text evidence="2">The sequence shown here is derived from an EMBL/GenBank/DDBJ whole genome shotgun (WGS) entry which is preliminary data.</text>
</comment>
<dbReference type="Proteomes" id="UP000604083">
    <property type="component" value="Unassembled WGS sequence"/>
</dbReference>
<sequence length="292" mass="33479">MTLASFLLAKTLATLGLAPMERYRTNAAFETHLLTDARTVVGELVWENLEDIEEISAEYWKLRKIQKSYQELLAEEERLEALLEEAQEARAQALEEVAEMTQEQVEERDEVLARMKTLTGERDEILRDGRAIKRNHAGLKTKLEYLLEASEEAQGPNQAVIDRTHQELQQKRHDFEEVKKKRDQIDEQLEALQSKLSQLTATIEAKNQAIREKAEEQFSSIGKTNKALTTVRSQLSPLDSERLELCAEIGHFVIENAQDPAIRERVREQRGLLKTVLEIRASSIRHKAVIGR</sequence>
<gene>
    <name evidence="2" type="ORF">JIN78_05350</name>
</gene>
<dbReference type="RefSeq" id="WP_200390916.1">
    <property type="nucleotide sequence ID" value="NZ_JAENIO010000009.1"/>
</dbReference>
<evidence type="ECO:0000256" key="1">
    <source>
        <dbReference type="SAM" id="Coils"/>
    </source>
</evidence>
<reference evidence="2" key="1">
    <citation type="submission" date="2021-01" db="EMBL/GenBank/DDBJ databases">
        <title>Modified the classification status of verrucomicrobia.</title>
        <authorList>
            <person name="Feng X."/>
        </authorList>
    </citation>
    <scope>NUCLEOTIDE SEQUENCE</scope>
    <source>
        <strain evidence="2">KCTC 12986</strain>
    </source>
</reference>
<keyword evidence="1" id="KW-0175">Coiled coil</keyword>
<feature type="coiled-coil region" evidence="1">
    <location>
        <begin position="62"/>
        <end position="110"/>
    </location>
</feature>
<evidence type="ECO:0000313" key="3">
    <source>
        <dbReference type="Proteomes" id="UP000604083"/>
    </source>
</evidence>
<protein>
    <submittedName>
        <fullName evidence="2">Uncharacterized protein</fullName>
    </submittedName>
</protein>
<keyword evidence="3" id="KW-1185">Reference proteome</keyword>
<feature type="coiled-coil region" evidence="1">
    <location>
        <begin position="161"/>
        <end position="216"/>
    </location>
</feature>
<evidence type="ECO:0000313" key="2">
    <source>
        <dbReference type="EMBL" id="MBK1833483.1"/>
    </source>
</evidence>
<dbReference type="EMBL" id="JAENIO010000009">
    <property type="protein sequence ID" value="MBK1833483.1"/>
    <property type="molecule type" value="Genomic_DNA"/>
</dbReference>
<accession>A0A934RMD6</accession>
<name>A0A934RMD6_9BACT</name>
<dbReference type="AlphaFoldDB" id="A0A934RMD6"/>
<organism evidence="2 3">
    <name type="scientific">Roseibacillus ishigakijimensis</name>
    <dbReference type="NCBI Taxonomy" id="454146"/>
    <lineage>
        <taxon>Bacteria</taxon>
        <taxon>Pseudomonadati</taxon>
        <taxon>Verrucomicrobiota</taxon>
        <taxon>Verrucomicrobiia</taxon>
        <taxon>Verrucomicrobiales</taxon>
        <taxon>Verrucomicrobiaceae</taxon>
        <taxon>Roseibacillus</taxon>
    </lineage>
</organism>